<dbReference type="SMART" id="SM00220">
    <property type="entry name" value="S_TKc"/>
    <property type="match status" value="1"/>
</dbReference>
<dbReference type="PANTHER" id="PTHR47634:SF9">
    <property type="entry name" value="PROTEIN KINASE DOMAIN-CONTAINING PROTEIN-RELATED"/>
    <property type="match status" value="1"/>
</dbReference>
<keyword evidence="3" id="KW-0808">Transferase</keyword>
<feature type="domain" description="Protein kinase" evidence="10">
    <location>
        <begin position="53"/>
        <end position="432"/>
    </location>
</feature>
<dbReference type="GO" id="GO:0005524">
    <property type="term" value="F:ATP binding"/>
    <property type="evidence" value="ECO:0007669"/>
    <property type="project" value="UniProtKB-UniRule"/>
</dbReference>
<comment type="catalytic activity">
    <reaction evidence="8">
        <text>L-seryl-[protein] + ATP = O-phospho-L-seryl-[protein] + ADP + H(+)</text>
        <dbReference type="Rhea" id="RHEA:17989"/>
        <dbReference type="Rhea" id="RHEA-COMP:9863"/>
        <dbReference type="Rhea" id="RHEA-COMP:11604"/>
        <dbReference type="ChEBI" id="CHEBI:15378"/>
        <dbReference type="ChEBI" id="CHEBI:29999"/>
        <dbReference type="ChEBI" id="CHEBI:30616"/>
        <dbReference type="ChEBI" id="CHEBI:83421"/>
        <dbReference type="ChEBI" id="CHEBI:456216"/>
        <dbReference type="EC" id="2.7.11.1"/>
    </reaction>
</comment>
<proteinExistence type="predicted"/>
<dbReference type="PROSITE" id="PS50011">
    <property type="entry name" value="PROTEIN_KINASE_DOM"/>
    <property type="match status" value="1"/>
</dbReference>
<evidence type="ECO:0000313" key="11">
    <source>
        <dbReference type="EMBL" id="KAF4436074.1"/>
    </source>
</evidence>
<dbReference type="InterPro" id="IPR017441">
    <property type="entry name" value="Protein_kinase_ATP_BS"/>
</dbReference>
<evidence type="ECO:0000313" key="12">
    <source>
        <dbReference type="Proteomes" id="UP000605986"/>
    </source>
</evidence>
<dbReference type="AlphaFoldDB" id="A0A8H4JS87"/>
<evidence type="ECO:0000259" key="10">
    <source>
        <dbReference type="PROSITE" id="PS50011"/>
    </source>
</evidence>
<evidence type="ECO:0000256" key="8">
    <source>
        <dbReference type="ARBA" id="ARBA00048679"/>
    </source>
</evidence>
<dbReference type="InterPro" id="IPR051334">
    <property type="entry name" value="SRPK"/>
</dbReference>
<keyword evidence="5" id="KW-0418">Kinase</keyword>
<evidence type="ECO:0000256" key="7">
    <source>
        <dbReference type="ARBA" id="ARBA00047899"/>
    </source>
</evidence>
<comment type="caution">
    <text evidence="11">The sequence shown here is derived from an EMBL/GenBank/DDBJ whole genome shotgun (WGS) entry which is preliminary data.</text>
</comment>
<dbReference type="GO" id="GO:0000245">
    <property type="term" value="P:spliceosomal complex assembly"/>
    <property type="evidence" value="ECO:0007669"/>
    <property type="project" value="TreeGrafter"/>
</dbReference>
<dbReference type="SUPFAM" id="SSF56112">
    <property type="entry name" value="Protein kinase-like (PK-like)"/>
    <property type="match status" value="1"/>
</dbReference>
<comment type="catalytic activity">
    <reaction evidence="7">
        <text>L-threonyl-[protein] + ATP = O-phospho-L-threonyl-[protein] + ADP + H(+)</text>
        <dbReference type="Rhea" id="RHEA:46608"/>
        <dbReference type="Rhea" id="RHEA-COMP:11060"/>
        <dbReference type="Rhea" id="RHEA-COMP:11605"/>
        <dbReference type="ChEBI" id="CHEBI:15378"/>
        <dbReference type="ChEBI" id="CHEBI:30013"/>
        <dbReference type="ChEBI" id="CHEBI:30616"/>
        <dbReference type="ChEBI" id="CHEBI:61977"/>
        <dbReference type="ChEBI" id="CHEBI:456216"/>
        <dbReference type="EC" id="2.7.11.1"/>
    </reaction>
</comment>
<dbReference type="Gene3D" id="1.10.510.10">
    <property type="entry name" value="Transferase(Phosphotransferase) domain 1"/>
    <property type="match status" value="1"/>
</dbReference>
<accession>A0A8H4JS87</accession>
<dbReference type="InterPro" id="IPR011009">
    <property type="entry name" value="Kinase-like_dom_sf"/>
</dbReference>
<evidence type="ECO:0000256" key="6">
    <source>
        <dbReference type="ARBA" id="ARBA00022840"/>
    </source>
</evidence>
<gene>
    <name evidence="11" type="ORF">F53441_13337</name>
</gene>
<evidence type="ECO:0000256" key="4">
    <source>
        <dbReference type="ARBA" id="ARBA00022741"/>
    </source>
</evidence>
<dbReference type="Gene3D" id="3.30.200.20">
    <property type="entry name" value="Phosphorylase Kinase, domain 1"/>
    <property type="match status" value="1"/>
</dbReference>
<evidence type="ECO:0000256" key="3">
    <source>
        <dbReference type="ARBA" id="ARBA00022679"/>
    </source>
</evidence>
<keyword evidence="4 9" id="KW-0547">Nucleotide-binding</keyword>
<name>A0A8H4JS87_9HYPO</name>
<evidence type="ECO:0000256" key="1">
    <source>
        <dbReference type="ARBA" id="ARBA00012513"/>
    </source>
</evidence>
<dbReference type="EC" id="2.7.11.1" evidence="1"/>
<dbReference type="GO" id="GO:0004674">
    <property type="term" value="F:protein serine/threonine kinase activity"/>
    <property type="evidence" value="ECO:0007669"/>
    <property type="project" value="UniProtKB-KW"/>
</dbReference>
<dbReference type="PANTHER" id="PTHR47634">
    <property type="entry name" value="PROTEIN KINASE DOMAIN-CONTAINING PROTEIN-RELATED"/>
    <property type="match status" value="1"/>
</dbReference>
<dbReference type="InterPro" id="IPR000719">
    <property type="entry name" value="Prot_kinase_dom"/>
</dbReference>
<reference evidence="11" key="1">
    <citation type="submission" date="2020-01" db="EMBL/GenBank/DDBJ databases">
        <title>Identification and distribution of gene clusters putatively required for synthesis of sphingolipid metabolism inhibitors in phylogenetically diverse species of the filamentous fungus Fusarium.</title>
        <authorList>
            <person name="Kim H.-S."/>
            <person name="Busman M."/>
            <person name="Brown D.W."/>
            <person name="Divon H."/>
            <person name="Uhlig S."/>
            <person name="Proctor R.H."/>
        </authorList>
    </citation>
    <scope>NUCLEOTIDE SEQUENCE</scope>
    <source>
        <strain evidence="11">NRRL 53441</strain>
    </source>
</reference>
<protein>
    <recommendedName>
        <fullName evidence="1">non-specific serine/threonine protein kinase</fullName>
        <ecNumber evidence="1">2.7.11.1</ecNumber>
    </recommendedName>
</protein>
<evidence type="ECO:0000256" key="5">
    <source>
        <dbReference type="ARBA" id="ARBA00022777"/>
    </source>
</evidence>
<feature type="binding site" evidence="9">
    <location>
        <position position="82"/>
    </location>
    <ligand>
        <name>ATP</name>
        <dbReference type="ChEBI" id="CHEBI:30616"/>
    </ligand>
</feature>
<sequence>MSASPPPTPPSRAPDYEDRRFKNITSPCEWIEDYHPSGYHPVHLGDIFNSGQFKVIRKLGEGAYSTVWLARDLINLRYVALKILVSENTEPNHELHILHYLAKVAPKDGLQYITQLLAEFEHKGPNGIHKCLVFEPMGPSVNSIVYELPQFKPRKYGMKIRYPPQIAKRILKQSLHGLAFLHKNGVAHGDFQPGNILLAVESIDSYDEASLRQEENVQTNSISPLVERLDGKQDKWAPRYLCLAQPLVPYASLSENLRVKLSDMGGAYFLDSPPKKPITPLGLRAPELVLKGEVDKSLDIWSFGCLVFELVTGQPLLCTPSYNNKTEENDNYILELQAKLGPLPDELYSRWETSSQYYTKDRKLYNCQLGGVGEGEEPLMLEQISMEEAFDLTSPELAHEEADKVKKLIRRILQYDPSKRPLLKEIICDPWFTDDASAKPD</sequence>
<dbReference type="Proteomes" id="UP000605986">
    <property type="component" value="Unassembled WGS sequence"/>
</dbReference>
<dbReference type="OrthoDB" id="5979581at2759"/>
<organism evidence="11 12">
    <name type="scientific">Fusarium austroafricanum</name>
    <dbReference type="NCBI Taxonomy" id="2364996"/>
    <lineage>
        <taxon>Eukaryota</taxon>
        <taxon>Fungi</taxon>
        <taxon>Dikarya</taxon>
        <taxon>Ascomycota</taxon>
        <taxon>Pezizomycotina</taxon>
        <taxon>Sordariomycetes</taxon>
        <taxon>Hypocreomycetidae</taxon>
        <taxon>Hypocreales</taxon>
        <taxon>Nectriaceae</taxon>
        <taxon>Fusarium</taxon>
        <taxon>Fusarium concolor species complex</taxon>
    </lineage>
</organism>
<keyword evidence="12" id="KW-1185">Reference proteome</keyword>
<evidence type="ECO:0000256" key="9">
    <source>
        <dbReference type="PROSITE-ProRule" id="PRU10141"/>
    </source>
</evidence>
<dbReference type="Pfam" id="PF00069">
    <property type="entry name" value="Pkinase"/>
    <property type="match status" value="2"/>
</dbReference>
<keyword evidence="6 9" id="KW-0067">ATP-binding</keyword>
<keyword evidence="2" id="KW-0723">Serine/threonine-protein kinase</keyword>
<dbReference type="GO" id="GO:0050684">
    <property type="term" value="P:regulation of mRNA processing"/>
    <property type="evidence" value="ECO:0007669"/>
    <property type="project" value="TreeGrafter"/>
</dbReference>
<evidence type="ECO:0000256" key="2">
    <source>
        <dbReference type="ARBA" id="ARBA00022527"/>
    </source>
</evidence>
<dbReference type="EMBL" id="JAADJG010000821">
    <property type="protein sequence ID" value="KAF4436074.1"/>
    <property type="molecule type" value="Genomic_DNA"/>
</dbReference>
<dbReference type="PROSITE" id="PS00107">
    <property type="entry name" value="PROTEIN_KINASE_ATP"/>
    <property type="match status" value="1"/>
</dbReference>